<accession>A0AAD0S342</accession>
<dbReference type="PANTHER" id="PTHR36978">
    <property type="entry name" value="P-LOOP CONTAINING NUCLEOTIDE TRIPHOSPHATE HYDROLASE"/>
    <property type="match status" value="1"/>
</dbReference>
<reference evidence="2 3" key="1">
    <citation type="submission" date="2016-10" db="EMBL/GenBank/DDBJ databases">
        <authorList>
            <person name="Varghese N."/>
            <person name="Submissions S."/>
        </authorList>
    </citation>
    <scope>NUCLEOTIDE SEQUENCE [LARGE SCALE GENOMIC DNA]</scope>
    <source>
        <strain evidence="2 3">CGMCC 1.8499</strain>
    </source>
</reference>
<evidence type="ECO:0000313" key="3">
    <source>
        <dbReference type="Proteomes" id="UP000183805"/>
    </source>
</evidence>
<dbReference type="AlphaFoldDB" id="A0AAD0S342"/>
<keyword evidence="3" id="KW-1185">Reference proteome</keyword>
<name>A0AAD0S342_9GAMM</name>
<dbReference type="Gene3D" id="3.40.50.300">
    <property type="entry name" value="P-loop containing nucleotide triphosphate hydrolases"/>
    <property type="match status" value="1"/>
</dbReference>
<reference evidence="1 4" key="2">
    <citation type="submission" date="2018-08" db="EMBL/GenBank/DDBJ databases">
        <title>Draft genome sequence of Pseudoalteromonas donghaensis HJ51.</title>
        <authorList>
            <person name="Oh J."/>
            <person name="Roh D."/>
        </authorList>
    </citation>
    <scope>NUCLEOTIDE SEQUENCE [LARGE SCALE GENOMIC DNA]</scope>
    <source>
        <strain evidence="1 4">HJ51</strain>
    </source>
</reference>
<dbReference type="SUPFAM" id="SSF52540">
    <property type="entry name" value="P-loop containing nucleoside triphosphate hydrolases"/>
    <property type="match status" value="1"/>
</dbReference>
<protein>
    <submittedName>
        <fullName evidence="1">Sulfotransferase family protein</fullName>
    </submittedName>
</protein>
<evidence type="ECO:0000313" key="1">
    <source>
        <dbReference type="EMBL" id="AXV65291.1"/>
    </source>
</evidence>
<sequence>MKNKIFIIGLPRTGTTSICHSFLQLGYKTAHTAYTQAAIESAEVIADTPVFSEFPLLDKHYPNSIFINLQRDLSKWIPSIRQLLARMHTNLMREDGGFNSHLKRCYLEVFGHYTLADIESDEYLIACYKRHQQQVQNYFSDKKQQLLTLDVSDEHSPDALKAFLQTEQPIVFKQLNMAGKVTAWNDIKHPDKIASTRNGKIDKSLGYNHKIL</sequence>
<dbReference type="KEGG" id="pdj:D0907_08425"/>
<dbReference type="Proteomes" id="UP000183805">
    <property type="component" value="Unassembled WGS sequence"/>
</dbReference>
<dbReference type="PANTHER" id="PTHR36978:SF4">
    <property type="entry name" value="P-LOOP CONTAINING NUCLEOSIDE TRIPHOSPHATE HYDROLASE PROTEIN"/>
    <property type="match status" value="1"/>
</dbReference>
<dbReference type="Pfam" id="PF17784">
    <property type="entry name" value="Sulfotransfer_4"/>
    <property type="match status" value="2"/>
</dbReference>
<evidence type="ECO:0000313" key="2">
    <source>
        <dbReference type="EMBL" id="SFT32337.1"/>
    </source>
</evidence>
<dbReference type="GeneID" id="99505482"/>
<dbReference type="InterPro" id="IPR027417">
    <property type="entry name" value="P-loop_NTPase"/>
</dbReference>
<dbReference type="EMBL" id="CP032090">
    <property type="protein sequence ID" value="AXV65291.1"/>
    <property type="molecule type" value="Genomic_DNA"/>
</dbReference>
<dbReference type="EMBL" id="FPAZ01000001">
    <property type="protein sequence ID" value="SFT32337.1"/>
    <property type="molecule type" value="Genomic_DNA"/>
</dbReference>
<gene>
    <name evidence="1" type="ORF">D0907_08425</name>
    <name evidence="2" type="ORF">SAMN04487854_10118</name>
</gene>
<evidence type="ECO:0000313" key="4">
    <source>
        <dbReference type="Proteomes" id="UP000264605"/>
    </source>
</evidence>
<dbReference type="RefSeq" id="WP_036968376.1">
    <property type="nucleotide sequence ID" value="NZ_CP032090.1"/>
</dbReference>
<organism evidence="1 4">
    <name type="scientific">Pseudoalteromonas lipolytica</name>
    <dbReference type="NCBI Taxonomy" id="570156"/>
    <lineage>
        <taxon>Bacteria</taxon>
        <taxon>Pseudomonadati</taxon>
        <taxon>Pseudomonadota</taxon>
        <taxon>Gammaproteobacteria</taxon>
        <taxon>Alteromonadales</taxon>
        <taxon>Pseudoalteromonadaceae</taxon>
        <taxon>Pseudoalteromonas</taxon>
    </lineage>
</organism>
<dbReference type="InterPro" id="IPR040632">
    <property type="entry name" value="Sulfotransfer_4"/>
</dbReference>
<proteinExistence type="predicted"/>
<dbReference type="Proteomes" id="UP000264605">
    <property type="component" value="Chromosome"/>
</dbReference>